<keyword evidence="7" id="KW-0443">Lipid metabolism</keyword>
<feature type="transmembrane region" description="Helical" evidence="21">
    <location>
        <begin position="197"/>
        <end position="215"/>
    </location>
</feature>
<dbReference type="SUPFAM" id="SSF161084">
    <property type="entry name" value="MAPEG domain-like"/>
    <property type="match status" value="1"/>
</dbReference>
<evidence type="ECO:0000313" key="23">
    <source>
        <dbReference type="Proteomes" id="UP000747399"/>
    </source>
</evidence>
<dbReference type="Gene3D" id="1.20.120.550">
    <property type="entry name" value="Membrane associated eicosanoid/glutathione metabolism-like domain"/>
    <property type="match status" value="1"/>
</dbReference>
<comment type="pathway">
    <text evidence="14">Lipid metabolism; arachidonate metabolism.</text>
</comment>
<dbReference type="GO" id="GO:0005783">
    <property type="term" value="C:endoplasmic reticulum"/>
    <property type="evidence" value="ECO:0007669"/>
    <property type="project" value="TreeGrafter"/>
</dbReference>
<keyword evidence="8" id="KW-0496">Mitochondrion</keyword>
<reference evidence="22" key="1">
    <citation type="journal article" date="2021" name="Proc. Natl. Acad. Sci. U.S.A.">
        <title>Three genomes in the algal genus Volvox reveal the fate of a haploid sex-determining region after a transition to homothallism.</title>
        <authorList>
            <person name="Yamamoto K."/>
            <person name="Hamaji T."/>
            <person name="Kawai-Toyooka H."/>
            <person name="Matsuzaki R."/>
            <person name="Takahashi F."/>
            <person name="Nishimura Y."/>
            <person name="Kawachi M."/>
            <person name="Noguchi H."/>
            <person name="Minakuchi Y."/>
            <person name="Umen J.G."/>
            <person name="Toyoda A."/>
            <person name="Nozaki H."/>
        </authorList>
    </citation>
    <scope>NUCLEOTIDE SEQUENCE</scope>
    <source>
        <strain evidence="22">NIES-3780</strain>
    </source>
</reference>
<evidence type="ECO:0000256" key="6">
    <source>
        <dbReference type="ARBA" id="ARBA00023002"/>
    </source>
</evidence>
<comment type="caution">
    <text evidence="22">The sequence shown here is derived from an EMBL/GenBank/DDBJ whole genome shotgun (WGS) entry which is preliminary data.</text>
</comment>
<evidence type="ECO:0000256" key="15">
    <source>
        <dbReference type="ARBA" id="ARBA00039056"/>
    </source>
</evidence>
<keyword evidence="11" id="KW-0456">Lyase</keyword>
<protein>
    <recommendedName>
        <fullName evidence="18">Glutathione S-transferase 3, mitochondrial</fullName>
        <ecNumber evidence="15">4.4.1.20</ecNumber>
    </recommendedName>
    <alternativeName>
        <fullName evidence="19">Glutathione peroxidase MGST3</fullName>
    </alternativeName>
    <alternativeName>
        <fullName evidence="20">LTC4 synthase MGST3</fullName>
    </alternativeName>
</protein>
<keyword evidence="2" id="KW-0808">Transferase</keyword>
<comment type="subcellular location">
    <subcellularLocation>
        <location evidence="1">Mitochondrion outer membrane</location>
        <topology evidence="1">Multi-pass membrane protein</topology>
    </subcellularLocation>
</comment>
<dbReference type="InterPro" id="IPR001129">
    <property type="entry name" value="Membr-assoc_MAPEG"/>
</dbReference>
<proteinExistence type="predicted"/>
<evidence type="ECO:0000256" key="12">
    <source>
        <dbReference type="ARBA" id="ARBA00023288"/>
    </source>
</evidence>
<dbReference type="EC" id="4.4.1.20" evidence="15"/>
<evidence type="ECO:0000256" key="18">
    <source>
        <dbReference type="ARBA" id="ARBA00069748"/>
    </source>
</evidence>
<keyword evidence="5 21" id="KW-1133">Transmembrane helix</keyword>
<dbReference type="InterPro" id="IPR023352">
    <property type="entry name" value="MAPEG-like_dom_sf"/>
</dbReference>
<evidence type="ECO:0000256" key="16">
    <source>
        <dbReference type="ARBA" id="ARBA00049298"/>
    </source>
</evidence>
<comment type="pathway">
    <text evidence="13">Lipid metabolism; leukotriene C4 biosynthesis.</text>
</comment>
<dbReference type="PANTHER" id="PTHR10250">
    <property type="entry name" value="MICROSOMAL GLUTATHIONE S-TRANSFERASE"/>
    <property type="match status" value="1"/>
</dbReference>
<dbReference type="GO" id="GO:0005635">
    <property type="term" value="C:nuclear envelope"/>
    <property type="evidence" value="ECO:0007669"/>
    <property type="project" value="TreeGrafter"/>
</dbReference>
<evidence type="ECO:0000256" key="21">
    <source>
        <dbReference type="SAM" id="Phobius"/>
    </source>
</evidence>
<name>A0A8J4ASL6_9CHLO</name>
<evidence type="ECO:0000256" key="11">
    <source>
        <dbReference type="ARBA" id="ARBA00023239"/>
    </source>
</evidence>
<accession>A0A8J4ASL6</accession>
<evidence type="ECO:0000256" key="20">
    <source>
        <dbReference type="ARBA" id="ARBA00076908"/>
    </source>
</evidence>
<evidence type="ECO:0000256" key="7">
    <source>
        <dbReference type="ARBA" id="ARBA00023098"/>
    </source>
</evidence>
<keyword evidence="4" id="KW-1000">Mitochondrion outer membrane</keyword>
<evidence type="ECO:0000256" key="9">
    <source>
        <dbReference type="ARBA" id="ARBA00023136"/>
    </source>
</evidence>
<keyword evidence="12" id="KW-0449">Lipoprotein</keyword>
<evidence type="ECO:0000256" key="17">
    <source>
        <dbReference type="ARBA" id="ARBA00051411"/>
    </source>
</evidence>
<evidence type="ECO:0000256" key="14">
    <source>
        <dbReference type="ARBA" id="ARBA00037916"/>
    </source>
</evidence>
<keyword evidence="9 21" id="KW-0472">Membrane</keyword>
<dbReference type="InterPro" id="IPR050997">
    <property type="entry name" value="MAPEG"/>
</dbReference>
<comment type="catalytic activity">
    <reaction evidence="17">
        <text>15-deoxy-Delta(12,14)-prostaglandin J2 + glutathione = 15-deoxy-Delta(12,14)-prostaglandin J2-S-(R)-glutathione</text>
        <dbReference type="Rhea" id="RHEA:75963"/>
        <dbReference type="ChEBI" id="CHEBI:57925"/>
        <dbReference type="ChEBI" id="CHEBI:85236"/>
        <dbReference type="ChEBI" id="CHEBI:194498"/>
    </reaction>
    <physiologicalReaction direction="left-to-right" evidence="17">
        <dbReference type="Rhea" id="RHEA:75964"/>
    </physiologicalReaction>
</comment>
<dbReference type="GO" id="GO:0004602">
    <property type="term" value="F:glutathione peroxidase activity"/>
    <property type="evidence" value="ECO:0007669"/>
    <property type="project" value="TreeGrafter"/>
</dbReference>
<evidence type="ECO:0000256" key="2">
    <source>
        <dbReference type="ARBA" id="ARBA00022679"/>
    </source>
</evidence>
<keyword evidence="10" id="KW-0564">Palmitate</keyword>
<dbReference type="FunFam" id="1.20.120.550:FF:000004">
    <property type="entry name" value="Microsomal glutathione S-transferase 3"/>
    <property type="match status" value="1"/>
</dbReference>
<sequence>YVNIWVCKLKRCPPLCYEEFSIFNPFYFIRILLEMNLRLSGHPNLRFQTHVPGRKIVSNGPQIRVSAALSTATANMNTISNEFGLVAGVVVASWMVHHGYMAVKVIQARKKYNVSYPALYATAEECPNPEHRKAFNCVQRGHQNSLENQPMFLALLFTAGLKHPITAAAAGVIYLVGRVMYMQGYSTGVPDKRMRGSIGYVGLFTLIGIACKWGVQSALAVLQK</sequence>
<dbReference type="GO" id="GO:0005741">
    <property type="term" value="C:mitochondrial outer membrane"/>
    <property type="evidence" value="ECO:0007669"/>
    <property type="project" value="UniProtKB-SubCell"/>
</dbReference>
<dbReference type="GO" id="GO:0006691">
    <property type="term" value="P:leukotriene metabolic process"/>
    <property type="evidence" value="ECO:0007669"/>
    <property type="project" value="UniProtKB-ARBA"/>
</dbReference>
<evidence type="ECO:0000256" key="3">
    <source>
        <dbReference type="ARBA" id="ARBA00022692"/>
    </source>
</evidence>
<feature type="non-terminal residue" evidence="22">
    <location>
        <position position="224"/>
    </location>
</feature>
<keyword evidence="6" id="KW-0560">Oxidoreductase</keyword>
<dbReference type="Proteomes" id="UP000747399">
    <property type="component" value="Unassembled WGS sequence"/>
</dbReference>
<evidence type="ECO:0000256" key="5">
    <source>
        <dbReference type="ARBA" id="ARBA00022989"/>
    </source>
</evidence>
<keyword evidence="3 21" id="KW-0812">Transmembrane</keyword>
<evidence type="ECO:0000256" key="8">
    <source>
        <dbReference type="ARBA" id="ARBA00023128"/>
    </source>
</evidence>
<evidence type="ECO:0000256" key="10">
    <source>
        <dbReference type="ARBA" id="ARBA00023139"/>
    </source>
</evidence>
<organism evidence="22 23">
    <name type="scientific">Volvox africanus</name>
    <dbReference type="NCBI Taxonomy" id="51714"/>
    <lineage>
        <taxon>Eukaryota</taxon>
        <taxon>Viridiplantae</taxon>
        <taxon>Chlorophyta</taxon>
        <taxon>core chlorophytes</taxon>
        <taxon>Chlorophyceae</taxon>
        <taxon>CS clade</taxon>
        <taxon>Chlamydomonadales</taxon>
        <taxon>Volvocaceae</taxon>
        <taxon>Volvox</taxon>
    </lineage>
</organism>
<comment type="catalytic activity">
    <reaction evidence="16">
        <text>leukotriene C4 = leukotriene A4 + glutathione</text>
        <dbReference type="Rhea" id="RHEA:17617"/>
        <dbReference type="ChEBI" id="CHEBI:57463"/>
        <dbReference type="ChEBI" id="CHEBI:57925"/>
        <dbReference type="ChEBI" id="CHEBI:57973"/>
        <dbReference type="EC" id="4.4.1.20"/>
    </reaction>
    <physiologicalReaction direction="right-to-left" evidence="16">
        <dbReference type="Rhea" id="RHEA:17619"/>
    </physiologicalReaction>
</comment>
<evidence type="ECO:0000256" key="1">
    <source>
        <dbReference type="ARBA" id="ARBA00004374"/>
    </source>
</evidence>
<dbReference type="GO" id="GO:0006629">
    <property type="term" value="P:lipid metabolic process"/>
    <property type="evidence" value="ECO:0007669"/>
    <property type="project" value="UniProtKB-KW"/>
</dbReference>
<keyword evidence="23" id="KW-1185">Reference proteome</keyword>
<dbReference type="AlphaFoldDB" id="A0A8J4ASL6"/>
<dbReference type="EMBL" id="BNCO01000003">
    <property type="protein sequence ID" value="GIL45327.1"/>
    <property type="molecule type" value="Genomic_DNA"/>
</dbReference>
<feature type="transmembrane region" description="Helical" evidence="21">
    <location>
        <begin position="152"/>
        <end position="177"/>
    </location>
</feature>
<feature type="transmembrane region" description="Helical" evidence="21">
    <location>
        <begin position="83"/>
        <end position="103"/>
    </location>
</feature>
<dbReference type="GO" id="GO:0004464">
    <property type="term" value="F:leukotriene-C4 synthase activity"/>
    <property type="evidence" value="ECO:0007669"/>
    <property type="project" value="UniProtKB-EC"/>
</dbReference>
<dbReference type="PANTHER" id="PTHR10250:SF26">
    <property type="entry name" value="GLUTATHIONE S-TRANSFERASE 3, MITOCHONDRIAL"/>
    <property type="match status" value="1"/>
</dbReference>
<evidence type="ECO:0000256" key="19">
    <source>
        <dbReference type="ARBA" id="ARBA00075145"/>
    </source>
</evidence>
<evidence type="ECO:0000256" key="13">
    <source>
        <dbReference type="ARBA" id="ARBA00037884"/>
    </source>
</evidence>
<evidence type="ECO:0000313" key="22">
    <source>
        <dbReference type="EMBL" id="GIL45327.1"/>
    </source>
</evidence>
<dbReference type="Pfam" id="PF01124">
    <property type="entry name" value="MAPEG"/>
    <property type="match status" value="1"/>
</dbReference>
<evidence type="ECO:0000256" key="4">
    <source>
        <dbReference type="ARBA" id="ARBA00022787"/>
    </source>
</evidence>
<gene>
    <name evidence="22" type="ORF">Vafri_2591</name>
</gene>
<dbReference type="GO" id="GO:0004364">
    <property type="term" value="F:glutathione transferase activity"/>
    <property type="evidence" value="ECO:0007669"/>
    <property type="project" value="TreeGrafter"/>
</dbReference>